<reference evidence="1 2" key="1">
    <citation type="submission" date="2017-09" db="EMBL/GenBank/DDBJ databases">
        <authorList>
            <consortium name="International Durum Wheat Genome Sequencing Consortium (IDWGSC)"/>
            <person name="Milanesi L."/>
        </authorList>
    </citation>
    <scope>NUCLEOTIDE SEQUENCE [LARGE SCALE GENOMIC DNA]</scope>
    <source>
        <strain evidence="2">cv. Svevo</strain>
    </source>
</reference>
<evidence type="ECO:0000313" key="1">
    <source>
        <dbReference type="EMBL" id="VAH12436.1"/>
    </source>
</evidence>
<dbReference type="AlphaFoldDB" id="A0A9R0QL40"/>
<protein>
    <submittedName>
        <fullName evidence="1">Uncharacterized protein</fullName>
    </submittedName>
</protein>
<organism evidence="1 2">
    <name type="scientific">Triticum turgidum subsp. durum</name>
    <name type="common">Durum wheat</name>
    <name type="synonym">Triticum durum</name>
    <dbReference type="NCBI Taxonomy" id="4567"/>
    <lineage>
        <taxon>Eukaryota</taxon>
        <taxon>Viridiplantae</taxon>
        <taxon>Streptophyta</taxon>
        <taxon>Embryophyta</taxon>
        <taxon>Tracheophyta</taxon>
        <taxon>Spermatophyta</taxon>
        <taxon>Magnoliopsida</taxon>
        <taxon>Liliopsida</taxon>
        <taxon>Poales</taxon>
        <taxon>Poaceae</taxon>
        <taxon>BOP clade</taxon>
        <taxon>Pooideae</taxon>
        <taxon>Triticodae</taxon>
        <taxon>Triticeae</taxon>
        <taxon>Triticinae</taxon>
        <taxon>Triticum</taxon>
    </lineage>
</organism>
<keyword evidence="2" id="KW-1185">Reference proteome</keyword>
<proteinExistence type="predicted"/>
<dbReference type="Proteomes" id="UP000324705">
    <property type="component" value="Chromosome 1B"/>
</dbReference>
<evidence type="ECO:0000313" key="2">
    <source>
        <dbReference type="Proteomes" id="UP000324705"/>
    </source>
</evidence>
<name>A0A9R0QL40_TRITD</name>
<dbReference type="EMBL" id="LT934112">
    <property type="protein sequence ID" value="VAH12436.1"/>
    <property type="molecule type" value="Genomic_DNA"/>
</dbReference>
<accession>A0A9R0QL40</accession>
<dbReference type="Gramene" id="TRITD1Bv1G005490.1">
    <property type="protein sequence ID" value="TRITD1Bv1G005490.1"/>
    <property type="gene ID" value="TRITD1Bv1G005490"/>
</dbReference>
<sequence>MWKELHVRGCWSIQRLPHLHGRQLERVKVNGERSWWSKLQWSSPLHRDSYDPKLPPEFASFDEQAEMSSYLR</sequence>
<gene>
    <name evidence="1" type="ORF">TRITD_1Bv1G005490</name>
</gene>